<feature type="domain" description="Thiamine-binding protein" evidence="3">
    <location>
        <begin position="176"/>
        <end position="269"/>
    </location>
</feature>
<keyword evidence="2" id="KW-0472">Membrane</keyword>
<dbReference type="Pfam" id="PF07136">
    <property type="entry name" value="DUF1385"/>
    <property type="match status" value="1"/>
</dbReference>
<dbReference type="Proteomes" id="UP001203665">
    <property type="component" value="Unassembled WGS sequence"/>
</dbReference>
<dbReference type="Pfam" id="PF01910">
    <property type="entry name" value="Thiamine_BP"/>
    <property type="match status" value="1"/>
</dbReference>
<dbReference type="InterPro" id="IPR029756">
    <property type="entry name" value="MTH1187/YkoF-like"/>
</dbReference>
<evidence type="ECO:0000256" key="1">
    <source>
        <dbReference type="ARBA" id="ARBA00010272"/>
    </source>
</evidence>
<name>A0ABT0XPE1_9BACI</name>
<dbReference type="NCBIfam" id="TIGR00106">
    <property type="entry name" value="MTH1187 family thiamine-binding protein"/>
    <property type="match status" value="1"/>
</dbReference>
<evidence type="ECO:0000313" key="4">
    <source>
        <dbReference type="EMBL" id="MCM2677786.1"/>
    </source>
</evidence>
<dbReference type="InterPro" id="IPR051614">
    <property type="entry name" value="UPF0045_domain"/>
</dbReference>
<keyword evidence="2" id="KW-0812">Transmembrane</keyword>
<keyword evidence="2" id="KW-1133">Transmembrane helix</keyword>
<evidence type="ECO:0000256" key="2">
    <source>
        <dbReference type="SAM" id="Phobius"/>
    </source>
</evidence>
<comment type="caution">
    <text evidence="4">The sequence shown here is derived from an EMBL/GenBank/DDBJ whole genome shotgun (WGS) entry which is preliminary data.</text>
</comment>
<feature type="transmembrane region" description="Helical" evidence="2">
    <location>
        <begin position="61"/>
        <end position="86"/>
    </location>
</feature>
<dbReference type="InterPro" id="IPR002767">
    <property type="entry name" value="Thiamine_BP"/>
</dbReference>
<dbReference type="SUPFAM" id="SSF89957">
    <property type="entry name" value="MTH1187/YkoF-like"/>
    <property type="match status" value="1"/>
</dbReference>
<proteinExistence type="inferred from homology"/>
<evidence type="ECO:0000313" key="5">
    <source>
        <dbReference type="Proteomes" id="UP001203665"/>
    </source>
</evidence>
<gene>
    <name evidence="4" type="ORF">NDM98_21770</name>
</gene>
<keyword evidence="5" id="KW-1185">Reference proteome</keyword>
<organism evidence="4 5">
    <name type="scientific">Alkalicoccobacillus plakortidis</name>
    <dbReference type="NCBI Taxonomy" id="444060"/>
    <lineage>
        <taxon>Bacteria</taxon>
        <taxon>Bacillati</taxon>
        <taxon>Bacillota</taxon>
        <taxon>Bacilli</taxon>
        <taxon>Bacillales</taxon>
        <taxon>Bacillaceae</taxon>
        <taxon>Alkalicoccobacillus</taxon>
    </lineage>
</organism>
<dbReference type="Gene3D" id="3.30.70.930">
    <property type="match status" value="1"/>
</dbReference>
<evidence type="ECO:0000259" key="3">
    <source>
        <dbReference type="Pfam" id="PF01910"/>
    </source>
</evidence>
<feature type="transmembrane region" description="Helical" evidence="2">
    <location>
        <begin position="6"/>
        <end position="27"/>
    </location>
</feature>
<dbReference type="PANTHER" id="PTHR33777">
    <property type="entry name" value="UPF0045 PROTEIN ECM15"/>
    <property type="match status" value="1"/>
</dbReference>
<dbReference type="PANTHER" id="PTHR33777:SF1">
    <property type="entry name" value="UPF0045 PROTEIN ECM15"/>
    <property type="match status" value="1"/>
</dbReference>
<dbReference type="EMBL" id="JAMQJY010000006">
    <property type="protein sequence ID" value="MCM2677786.1"/>
    <property type="molecule type" value="Genomic_DNA"/>
</dbReference>
<sequence length="274" mass="31106">MPPVLWEMTGLPFYSLLYLAFGMHFLFPKKLRKYHGAEHKVFSSKGLITRVRLRKIQQASIVNRGCSTNVIVVYFSSVLLGSILLVLARLDVATALAISSYGAIVPACFTERLNKHWLKRYILPVSAFLQRYVTTSEPERMHLLAAITSYGLLAEKEFPHRIRRIKKERKKKMAIVDVTIIPIGTEGPSVSDYVASIQTVLESYGDNITYQLTPMSTLIEGELPVLFEVIQAIHEVPFKSGIKRVATNIRIDDRRDKHQTMESKLASVQEKMVQ</sequence>
<comment type="similarity">
    <text evidence="1">Belongs to the UPF0045 family.</text>
</comment>
<protein>
    <submittedName>
        <fullName evidence="4">MTH1187 family thiamine-binding protein</fullName>
    </submittedName>
</protein>
<reference evidence="4" key="1">
    <citation type="submission" date="2022-06" db="EMBL/GenBank/DDBJ databases">
        <title>Alkalicoccobacillus porphyridii sp. nov., isolated from a marine red alga, Porphyridium purpureum and reclassification of Shouchella plakortidis and Shouchella gibsonii as Alkalicoccobacillus plakortidis comb. nov. and Alkalicoccobacillus gibsonii comb. nov.</title>
        <authorList>
            <person name="Kim K.H."/>
            <person name="Lee J.K."/>
            <person name="Han D.M."/>
            <person name="Baek J.H."/>
            <person name="Jeon C.O."/>
        </authorList>
    </citation>
    <scope>NUCLEOTIDE SEQUENCE</scope>
    <source>
        <strain evidence="4">DSM 19153</strain>
    </source>
</reference>
<accession>A0ABT0XPE1</accession>
<dbReference type="InterPro" id="IPR010787">
    <property type="entry name" value="DUF1385"/>
</dbReference>